<accession>A0A8X6QZ08</accession>
<dbReference type="AlphaFoldDB" id="A0A8X6QZ08"/>
<evidence type="ECO:0000313" key="2">
    <source>
        <dbReference type="Proteomes" id="UP000887013"/>
    </source>
</evidence>
<comment type="caution">
    <text evidence="1">The sequence shown here is derived from an EMBL/GenBank/DDBJ whole genome shotgun (WGS) entry which is preliminary data.</text>
</comment>
<keyword evidence="2" id="KW-1185">Reference proteome</keyword>
<name>A0A8X6QZ08_NEPPI</name>
<evidence type="ECO:0000313" key="1">
    <source>
        <dbReference type="EMBL" id="GFU44353.1"/>
    </source>
</evidence>
<organism evidence="1 2">
    <name type="scientific">Nephila pilipes</name>
    <name type="common">Giant wood spider</name>
    <name type="synonym">Nephila maculata</name>
    <dbReference type="NCBI Taxonomy" id="299642"/>
    <lineage>
        <taxon>Eukaryota</taxon>
        <taxon>Metazoa</taxon>
        <taxon>Ecdysozoa</taxon>
        <taxon>Arthropoda</taxon>
        <taxon>Chelicerata</taxon>
        <taxon>Arachnida</taxon>
        <taxon>Araneae</taxon>
        <taxon>Araneomorphae</taxon>
        <taxon>Entelegynae</taxon>
        <taxon>Araneoidea</taxon>
        <taxon>Nephilidae</taxon>
        <taxon>Nephila</taxon>
    </lineage>
</organism>
<dbReference type="Proteomes" id="UP000887013">
    <property type="component" value="Unassembled WGS sequence"/>
</dbReference>
<sequence length="88" mass="10250">MTSYGATIIVRHVNFMPTLKVLGQVYHQINKLLPLSEEDPQFFQIYSIDNVEEEIDRPRAFSLATCWKIIAELRALFHELNCLVRVSK</sequence>
<gene>
    <name evidence="1" type="ORF">NPIL_513341</name>
</gene>
<dbReference type="OrthoDB" id="6466459at2759"/>
<protein>
    <submittedName>
        <fullName evidence="1">Uncharacterized protein</fullName>
    </submittedName>
</protein>
<proteinExistence type="predicted"/>
<reference evidence="1" key="1">
    <citation type="submission" date="2020-08" db="EMBL/GenBank/DDBJ databases">
        <title>Multicomponent nature underlies the extraordinary mechanical properties of spider dragline silk.</title>
        <authorList>
            <person name="Kono N."/>
            <person name="Nakamura H."/>
            <person name="Mori M."/>
            <person name="Yoshida Y."/>
            <person name="Ohtoshi R."/>
            <person name="Malay A.D."/>
            <person name="Moran D.A.P."/>
            <person name="Tomita M."/>
            <person name="Numata K."/>
            <person name="Arakawa K."/>
        </authorList>
    </citation>
    <scope>NUCLEOTIDE SEQUENCE</scope>
</reference>
<dbReference type="EMBL" id="BMAW01036529">
    <property type="protein sequence ID" value="GFU44353.1"/>
    <property type="molecule type" value="Genomic_DNA"/>
</dbReference>